<dbReference type="PANTHER" id="PTHR47660">
    <property type="entry name" value="TRANSCRIPTION FACTOR WITH C2H2 AND ZN(2)-CYS(6) DNA BINDING DOMAIN (EUROFUNG)-RELATED-RELATED"/>
    <property type="match status" value="1"/>
</dbReference>
<dbReference type="AlphaFoldDB" id="B8MG48"/>
<dbReference type="InParanoid" id="B8MG48"/>
<dbReference type="HOGENOM" id="CLU_044368_2_0_1"/>
<evidence type="ECO:0008006" key="8">
    <source>
        <dbReference type="Google" id="ProtNLM"/>
    </source>
</evidence>
<evidence type="ECO:0000256" key="5">
    <source>
        <dbReference type="ARBA" id="ARBA00023242"/>
    </source>
</evidence>
<dbReference type="RefSeq" id="XP_002483149.1">
    <property type="nucleotide sequence ID" value="XM_002483104.1"/>
</dbReference>
<dbReference type="GO" id="GO:0046872">
    <property type="term" value="F:metal ion binding"/>
    <property type="evidence" value="ECO:0007669"/>
    <property type="project" value="UniProtKB-KW"/>
</dbReference>
<organism evidence="6 7">
    <name type="scientific">Talaromyces stipitatus (strain ATCC 10500 / CBS 375.48 / QM 6759 / NRRL 1006)</name>
    <name type="common">Penicillium stipitatum</name>
    <dbReference type="NCBI Taxonomy" id="441959"/>
    <lineage>
        <taxon>Eukaryota</taxon>
        <taxon>Fungi</taxon>
        <taxon>Dikarya</taxon>
        <taxon>Ascomycota</taxon>
        <taxon>Pezizomycotina</taxon>
        <taxon>Eurotiomycetes</taxon>
        <taxon>Eurotiomycetidae</taxon>
        <taxon>Eurotiales</taxon>
        <taxon>Trichocomaceae</taxon>
        <taxon>Talaromyces</taxon>
        <taxon>Talaromyces sect. Talaromyces</taxon>
    </lineage>
</organism>
<dbReference type="VEuPathDB" id="FungiDB:TSTA_010330"/>
<evidence type="ECO:0000256" key="3">
    <source>
        <dbReference type="ARBA" id="ARBA00023015"/>
    </source>
</evidence>
<keyword evidence="5" id="KW-0539">Nucleus</keyword>
<reference evidence="7" key="1">
    <citation type="journal article" date="2015" name="Genome Announc.">
        <title>Genome sequence of the AIDS-associated pathogen Penicillium marneffei (ATCC18224) and its near taxonomic relative Talaromyces stipitatus (ATCC10500).</title>
        <authorList>
            <person name="Nierman W.C."/>
            <person name="Fedorova-Abrams N.D."/>
            <person name="Andrianopoulos A."/>
        </authorList>
    </citation>
    <scope>NUCLEOTIDE SEQUENCE [LARGE SCALE GENOMIC DNA]</scope>
    <source>
        <strain evidence="7">ATCC 10500 / CBS 375.48 / QM 6759 / NRRL 1006</strain>
    </source>
</reference>
<dbReference type="PANTHER" id="PTHR47660:SF3">
    <property type="entry name" value="FINGER DOMAIN PROTEIN, PUTATIVE (AFU_ORTHOLOGUE AFUA_4G03310)-RELATED"/>
    <property type="match status" value="1"/>
</dbReference>
<evidence type="ECO:0000256" key="2">
    <source>
        <dbReference type="ARBA" id="ARBA00022833"/>
    </source>
</evidence>
<dbReference type="OrthoDB" id="5423818at2759"/>
<protein>
    <recommendedName>
        <fullName evidence="8">Transcription factor domain-containing protein</fullName>
    </recommendedName>
</protein>
<keyword evidence="4" id="KW-0804">Transcription</keyword>
<dbReference type="GeneID" id="8105672"/>
<evidence type="ECO:0000256" key="1">
    <source>
        <dbReference type="ARBA" id="ARBA00022723"/>
    </source>
</evidence>
<evidence type="ECO:0000256" key="4">
    <source>
        <dbReference type="ARBA" id="ARBA00023163"/>
    </source>
</evidence>
<evidence type="ECO:0000313" key="6">
    <source>
        <dbReference type="EMBL" id="EED15915.1"/>
    </source>
</evidence>
<keyword evidence="1" id="KW-0479">Metal-binding</keyword>
<dbReference type="STRING" id="441959.B8MG48"/>
<name>B8MG48_TALSN</name>
<accession>B8MG48</accession>
<proteinExistence type="predicted"/>
<keyword evidence="7" id="KW-1185">Reference proteome</keyword>
<dbReference type="EMBL" id="EQ962656">
    <property type="protein sequence ID" value="EED15915.1"/>
    <property type="molecule type" value="Genomic_DNA"/>
</dbReference>
<keyword evidence="2" id="KW-0862">Zinc</keyword>
<dbReference type="PhylomeDB" id="B8MG48"/>
<sequence>MYDANMPVLRCPQCNKPFDKRELHFGNDERSESCVSCVKAKARCDHRRPECSRVQSDNIISNATESSGVDNLLQANPTIDADSILDDAFVMPDTEIANIEELDFLNPSINFVDLLSFSHMRNDKIDPFNSIMASPPLAQQSSTYPSNQQPVHANFSPHFSISIPSYLPIYNPRSLIQRPKMKSEAQRISNLIFHTLKSYPRMILQPESLPPFIHPGLMSESVVESQNLESLHNCISLMHMMHSRVRGSRKLFWRNVRMECERLCEEHLKMNNWELLAAMQALAMYLIVRLEEGETDYNHVDSLLVNAVTLISRQFNRRYTIHTADSVLSDSNRESKWHDWILEESGRRICVIYQVLNLLVYFEPADMCDSHKSGLIITHLPSRKQLWEASDEVAWKMEIDRDKTSASCTETEGLSSTAFGLTANGVLVRLDVAQGRNYCSDDAVVIRKQQSLLDGGESRPTANWEDWCAGMDGLGGLVMLAASLLG</sequence>
<dbReference type="eggNOG" id="ENOG502SIAJ">
    <property type="taxonomic scope" value="Eukaryota"/>
</dbReference>
<keyword evidence="3" id="KW-0805">Transcription regulation</keyword>
<dbReference type="Proteomes" id="UP000001745">
    <property type="component" value="Unassembled WGS sequence"/>
</dbReference>
<evidence type="ECO:0000313" key="7">
    <source>
        <dbReference type="Proteomes" id="UP000001745"/>
    </source>
</evidence>
<gene>
    <name evidence="6" type="ORF">TSTA_010330</name>
</gene>